<dbReference type="InterPro" id="IPR029063">
    <property type="entry name" value="SAM-dependent_MTases_sf"/>
</dbReference>
<evidence type="ECO:0000313" key="1">
    <source>
        <dbReference type="EMBL" id="CUH42064.1"/>
    </source>
</evidence>
<dbReference type="GO" id="GO:0003676">
    <property type="term" value="F:nucleic acid binding"/>
    <property type="evidence" value="ECO:0007669"/>
    <property type="project" value="InterPro"/>
</dbReference>
<keyword evidence="2" id="KW-1185">Reference proteome</keyword>
<dbReference type="InterPro" id="IPR002052">
    <property type="entry name" value="DNA_methylase_N6_adenine_CS"/>
</dbReference>
<dbReference type="AlphaFoldDB" id="A0A0P1E492"/>
<dbReference type="EMBL" id="CYPS01000011">
    <property type="protein sequence ID" value="CUH42064.1"/>
    <property type="molecule type" value="Genomic_DNA"/>
</dbReference>
<proteinExistence type="predicted"/>
<dbReference type="PROSITE" id="PS00092">
    <property type="entry name" value="N6_MTASE"/>
    <property type="match status" value="1"/>
</dbReference>
<accession>A0A0P1E492</accession>
<dbReference type="GO" id="GO:0032259">
    <property type="term" value="P:methylation"/>
    <property type="evidence" value="ECO:0007669"/>
    <property type="project" value="InterPro"/>
</dbReference>
<protein>
    <submittedName>
        <fullName evidence="1">Uncharacterized protein</fullName>
    </submittedName>
</protein>
<dbReference type="RefSeq" id="WP_058272181.1">
    <property type="nucleotide sequence ID" value="NZ_CYPS01000011.1"/>
</dbReference>
<evidence type="ECO:0000313" key="2">
    <source>
        <dbReference type="Proteomes" id="UP000050786"/>
    </source>
</evidence>
<gene>
    <name evidence="1" type="ORF">RUM4293_00949</name>
</gene>
<dbReference type="Gene3D" id="3.40.50.150">
    <property type="entry name" value="Vaccinia Virus protein VP39"/>
    <property type="match status" value="1"/>
</dbReference>
<dbReference type="Proteomes" id="UP000050786">
    <property type="component" value="Unassembled WGS sequence"/>
</dbReference>
<reference evidence="2" key="1">
    <citation type="submission" date="2015-09" db="EMBL/GenBank/DDBJ databases">
        <authorList>
            <person name="Rodrigo-Torres L."/>
            <person name="Arahal D.R."/>
        </authorList>
    </citation>
    <scope>NUCLEOTIDE SEQUENCE [LARGE SCALE GENOMIC DNA]</scope>
    <source>
        <strain evidence="2">CECT 4293</strain>
    </source>
</reference>
<sequence>MGKRSEFPRIPRDKYPTPTAAIDPLLQWIEPDWTFAEPAAGNGQLARYLEENGHRCLHMSDIEPEHPRVKQLDACEYVHDPRIDCIITNPPWSRPLLHRMITHLSDQAPTWLLFDSDWVHTKQAAEFMPRLRQIVSIGRVKWFPETNMTGKDNCCWHLFTRPGLQMPTFVGRQHAA</sequence>
<name>A0A0P1E492_9RHOB</name>
<organism evidence="1 2">
    <name type="scientific">Ruegeria atlantica</name>
    <dbReference type="NCBI Taxonomy" id="81569"/>
    <lineage>
        <taxon>Bacteria</taxon>
        <taxon>Pseudomonadati</taxon>
        <taxon>Pseudomonadota</taxon>
        <taxon>Alphaproteobacteria</taxon>
        <taxon>Rhodobacterales</taxon>
        <taxon>Roseobacteraceae</taxon>
        <taxon>Ruegeria</taxon>
    </lineage>
</organism>
<dbReference type="SUPFAM" id="SSF53335">
    <property type="entry name" value="S-adenosyl-L-methionine-dependent methyltransferases"/>
    <property type="match status" value="1"/>
</dbReference>
<dbReference type="GO" id="GO:0008168">
    <property type="term" value="F:methyltransferase activity"/>
    <property type="evidence" value="ECO:0007669"/>
    <property type="project" value="InterPro"/>
</dbReference>